<dbReference type="PANTHER" id="PTHR43285:SF2">
    <property type="entry name" value="ANTHRANILATE PHOSPHORIBOSYLTRANSFERASE"/>
    <property type="match status" value="1"/>
</dbReference>
<dbReference type="GO" id="GO:0004048">
    <property type="term" value="F:anthranilate phosphoribosyltransferase activity"/>
    <property type="evidence" value="ECO:0007669"/>
    <property type="project" value="UniProtKB-UniRule"/>
</dbReference>
<keyword evidence="3 9" id="KW-0328">Glycosyltransferase</keyword>
<dbReference type="EC" id="2.4.2.18" evidence="9"/>
<dbReference type="Gene3D" id="1.20.970.10">
    <property type="entry name" value="Transferase, Pyrimidine Nucleoside Phosphorylase, Chain C"/>
    <property type="match status" value="1"/>
</dbReference>
<dbReference type="EMBL" id="FOSN01000005">
    <property type="protein sequence ID" value="SFK27898.1"/>
    <property type="molecule type" value="Genomic_DNA"/>
</dbReference>
<evidence type="ECO:0000313" key="12">
    <source>
        <dbReference type="EMBL" id="SFK27898.1"/>
    </source>
</evidence>
<evidence type="ECO:0000259" key="10">
    <source>
        <dbReference type="Pfam" id="PF00591"/>
    </source>
</evidence>
<dbReference type="Proteomes" id="UP000198755">
    <property type="component" value="Unassembled WGS sequence"/>
</dbReference>
<comment type="function">
    <text evidence="9">Catalyzes the transfer of the phosphoribosyl group of 5-phosphorylribose-1-pyrophosphate (PRPP) to anthranilate to yield N-(5'-phosphoribosyl)-anthranilate (PRA).</text>
</comment>
<dbReference type="InterPro" id="IPR035902">
    <property type="entry name" value="Nuc_phospho_transferase"/>
</dbReference>
<feature type="binding site" evidence="9">
    <location>
        <position position="227"/>
    </location>
    <ligand>
        <name>Mg(2+)</name>
        <dbReference type="ChEBI" id="CHEBI:18420"/>
        <label>1</label>
    </ligand>
</feature>
<dbReference type="GO" id="GO:0000162">
    <property type="term" value="P:L-tryptophan biosynthetic process"/>
    <property type="evidence" value="ECO:0007669"/>
    <property type="project" value="UniProtKB-UniRule"/>
</dbReference>
<comment type="subunit">
    <text evidence="9">Homodimer.</text>
</comment>
<feature type="binding site" evidence="9">
    <location>
        <position position="89"/>
    </location>
    <ligand>
        <name>5-phospho-alpha-D-ribose 1-diphosphate</name>
        <dbReference type="ChEBI" id="CHEBI:58017"/>
    </ligand>
</feature>
<dbReference type="AlphaFoldDB" id="A0A1I3Y7S3"/>
<keyword evidence="9" id="KW-0479">Metal-binding</keyword>
<feature type="binding site" evidence="9">
    <location>
        <position position="93"/>
    </location>
    <ligand>
        <name>Mg(2+)</name>
        <dbReference type="ChEBI" id="CHEBI:18420"/>
        <label>1</label>
    </ligand>
</feature>
<feature type="binding site" evidence="9">
    <location>
        <begin position="91"/>
        <end position="94"/>
    </location>
    <ligand>
        <name>5-phospho-alpha-D-ribose 1-diphosphate</name>
        <dbReference type="ChEBI" id="CHEBI:58017"/>
    </ligand>
</feature>
<name>A0A1I3Y7S3_9HYPH</name>
<dbReference type="Pfam" id="PF02885">
    <property type="entry name" value="Glycos_trans_3N"/>
    <property type="match status" value="1"/>
</dbReference>
<keyword evidence="4 9" id="KW-0808">Transferase</keyword>
<feature type="binding site" evidence="9">
    <location>
        <position position="81"/>
    </location>
    <ligand>
        <name>5-phospho-alpha-D-ribose 1-diphosphate</name>
        <dbReference type="ChEBI" id="CHEBI:58017"/>
    </ligand>
</feature>
<feature type="binding site" evidence="9">
    <location>
        <position position="167"/>
    </location>
    <ligand>
        <name>anthranilate</name>
        <dbReference type="ChEBI" id="CHEBI:16567"/>
        <label>2</label>
    </ligand>
</feature>
<keyword evidence="5 9" id="KW-0822">Tryptophan biosynthesis</keyword>
<dbReference type="GO" id="GO:0000287">
    <property type="term" value="F:magnesium ion binding"/>
    <property type="evidence" value="ECO:0007669"/>
    <property type="project" value="UniProtKB-UniRule"/>
</dbReference>
<dbReference type="FunFam" id="3.40.1030.10:FF:000002">
    <property type="entry name" value="Anthranilate phosphoribosyltransferase"/>
    <property type="match status" value="1"/>
</dbReference>
<keyword evidence="2 9" id="KW-0028">Amino-acid biosynthesis</keyword>
<dbReference type="InterPro" id="IPR005940">
    <property type="entry name" value="Anthranilate_Pribosyl_Tfrase"/>
</dbReference>
<dbReference type="OrthoDB" id="9806430at2"/>
<feature type="binding site" evidence="9">
    <location>
        <position position="81"/>
    </location>
    <ligand>
        <name>anthranilate</name>
        <dbReference type="ChEBI" id="CHEBI:16567"/>
        <label>1</label>
    </ligand>
</feature>
<feature type="binding site" evidence="9">
    <location>
        <begin position="84"/>
        <end position="85"/>
    </location>
    <ligand>
        <name>5-phospho-alpha-D-ribose 1-diphosphate</name>
        <dbReference type="ChEBI" id="CHEBI:58017"/>
    </ligand>
</feature>
<reference evidence="12 13" key="1">
    <citation type="submission" date="2016-10" db="EMBL/GenBank/DDBJ databases">
        <authorList>
            <person name="de Groot N.N."/>
        </authorList>
    </citation>
    <scope>NUCLEOTIDE SEQUENCE [LARGE SCALE GENOMIC DNA]</scope>
    <source>
        <strain evidence="12 13">NE2</strain>
    </source>
</reference>
<dbReference type="GO" id="GO:0005829">
    <property type="term" value="C:cytosol"/>
    <property type="evidence" value="ECO:0007669"/>
    <property type="project" value="TreeGrafter"/>
</dbReference>
<comment type="similarity">
    <text evidence="8">In the C-terminal section; belongs to the anthranilate phosphoribosyltransferase family.</text>
</comment>
<dbReference type="InterPro" id="IPR000312">
    <property type="entry name" value="Glycosyl_Trfase_fam3"/>
</dbReference>
<comment type="pathway">
    <text evidence="1 9">Amino-acid biosynthesis; L-tryptophan biosynthesis; L-tryptophan from chorismate: step 2/5.</text>
</comment>
<evidence type="ECO:0000256" key="1">
    <source>
        <dbReference type="ARBA" id="ARBA00004907"/>
    </source>
</evidence>
<dbReference type="SUPFAM" id="SSF52418">
    <property type="entry name" value="Nucleoside phosphorylase/phosphoribosyltransferase catalytic domain"/>
    <property type="match status" value="1"/>
</dbReference>
<proteinExistence type="inferred from homology"/>
<feature type="domain" description="Glycosyl transferase family 3 N-terminal" evidence="11">
    <location>
        <begin position="5"/>
        <end position="67"/>
    </location>
</feature>
<evidence type="ECO:0000256" key="6">
    <source>
        <dbReference type="ARBA" id="ARBA00023141"/>
    </source>
</evidence>
<evidence type="ECO:0000256" key="7">
    <source>
        <dbReference type="ARBA" id="ARBA00052328"/>
    </source>
</evidence>
<keyword evidence="6 9" id="KW-0057">Aromatic amino acid biosynthesis</keyword>
<dbReference type="InterPro" id="IPR036320">
    <property type="entry name" value="Glycosyl_Trfase_fam3_N_dom_sf"/>
</dbReference>
<evidence type="ECO:0000256" key="5">
    <source>
        <dbReference type="ARBA" id="ARBA00022822"/>
    </source>
</evidence>
<dbReference type="HAMAP" id="MF_00211">
    <property type="entry name" value="TrpD"/>
    <property type="match status" value="1"/>
</dbReference>
<feature type="domain" description="Glycosyl transferase family 3" evidence="10">
    <location>
        <begin position="75"/>
        <end position="324"/>
    </location>
</feature>
<protein>
    <recommendedName>
        <fullName evidence="9">Anthranilate phosphoribosyltransferase</fullName>
        <ecNumber evidence="9">2.4.2.18</ecNumber>
    </recommendedName>
</protein>
<keyword evidence="13" id="KW-1185">Reference proteome</keyword>
<evidence type="ECO:0000313" key="13">
    <source>
        <dbReference type="Proteomes" id="UP000198755"/>
    </source>
</evidence>
<dbReference type="RefSeq" id="WP_091680504.1">
    <property type="nucleotide sequence ID" value="NZ_FOSN01000005.1"/>
</dbReference>
<feature type="binding site" evidence="9">
    <location>
        <position position="227"/>
    </location>
    <ligand>
        <name>Mg(2+)</name>
        <dbReference type="ChEBI" id="CHEBI:18420"/>
        <label>2</label>
    </ligand>
</feature>
<comment type="caution">
    <text evidence="9">Lacks conserved residue(s) required for the propagation of feature annotation.</text>
</comment>
<feature type="binding site" evidence="9">
    <location>
        <begin position="109"/>
        <end position="117"/>
    </location>
    <ligand>
        <name>5-phospho-alpha-D-ribose 1-diphosphate</name>
        <dbReference type="ChEBI" id="CHEBI:58017"/>
    </ligand>
</feature>
<feature type="binding site" evidence="9">
    <location>
        <position position="121"/>
    </location>
    <ligand>
        <name>5-phospho-alpha-D-ribose 1-diphosphate</name>
        <dbReference type="ChEBI" id="CHEBI:58017"/>
    </ligand>
</feature>
<evidence type="ECO:0000256" key="9">
    <source>
        <dbReference type="HAMAP-Rule" id="MF_00211"/>
    </source>
</evidence>
<dbReference type="PANTHER" id="PTHR43285">
    <property type="entry name" value="ANTHRANILATE PHOSPHORIBOSYLTRANSFERASE"/>
    <property type="match status" value="1"/>
</dbReference>
<dbReference type="NCBIfam" id="TIGR01245">
    <property type="entry name" value="trpD"/>
    <property type="match status" value="1"/>
</dbReference>
<evidence type="ECO:0000256" key="8">
    <source>
        <dbReference type="ARBA" id="ARBA00061188"/>
    </source>
</evidence>
<comment type="similarity">
    <text evidence="9">Belongs to the anthranilate phosphoribosyltransferase family.</text>
</comment>
<comment type="catalytic activity">
    <reaction evidence="7 9">
        <text>N-(5-phospho-beta-D-ribosyl)anthranilate + diphosphate = 5-phospho-alpha-D-ribose 1-diphosphate + anthranilate</text>
        <dbReference type="Rhea" id="RHEA:11768"/>
        <dbReference type="ChEBI" id="CHEBI:16567"/>
        <dbReference type="ChEBI" id="CHEBI:18277"/>
        <dbReference type="ChEBI" id="CHEBI:33019"/>
        <dbReference type="ChEBI" id="CHEBI:58017"/>
        <dbReference type="EC" id="2.4.2.18"/>
    </reaction>
</comment>
<dbReference type="InterPro" id="IPR017459">
    <property type="entry name" value="Glycosyl_Trfase_fam3_N_dom"/>
</dbReference>
<sequence>MDAFKPLIGKVATGASLTEAEAKTAFEHIFSGEPTPAQIGGFLMALRVRGETVEEITGAVAALRARALTVAAPPETIDIVGTGGDGHSTYNVSTLAALIVAACGVPVAKHGNRAASSRSGSSDVLAALGVRTGLSPAHVEACIREAGIGFMTAQTHHAAMRHVAPVRADLGTRTIFNMLGPLANPANVRRQMLGVFAARWLDPLARVLRNLGAEKVWLVHGSDGLDEATTTGPTFVTALENGVIRSFEITPEAAGLPRAKLADLIGGDPAANAKALLSVLDGQPSAYRDIAVFNAAAALVIAGKAADLREGAVLAATAIDDGRASAILAKLVEVSNSAHACEEAAMMSVAAGST</sequence>
<dbReference type="STRING" id="1612308.SAMN05444581_10574"/>
<keyword evidence="9" id="KW-0460">Magnesium</keyword>
<accession>A0A1I3Y7S3</accession>
<evidence type="ECO:0000256" key="4">
    <source>
        <dbReference type="ARBA" id="ARBA00022679"/>
    </source>
</evidence>
<dbReference type="Pfam" id="PF00591">
    <property type="entry name" value="Glycos_transf_3"/>
    <property type="match status" value="1"/>
</dbReference>
<comment type="cofactor">
    <cofactor evidence="9">
        <name>Mg(2+)</name>
        <dbReference type="ChEBI" id="CHEBI:18420"/>
    </cofactor>
    <text evidence="9">Binds 2 magnesium ions per monomer.</text>
</comment>
<dbReference type="Gene3D" id="3.40.1030.10">
    <property type="entry name" value="Nucleoside phosphorylase/phosphoribosyltransferase catalytic domain"/>
    <property type="match status" value="1"/>
</dbReference>
<dbReference type="UniPathway" id="UPA00035">
    <property type="reaction ID" value="UER00041"/>
</dbReference>
<dbReference type="SUPFAM" id="SSF47648">
    <property type="entry name" value="Nucleoside phosphorylase/phosphoribosyltransferase N-terminal domain"/>
    <property type="match status" value="1"/>
</dbReference>
<evidence type="ECO:0000256" key="2">
    <source>
        <dbReference type="ARBA" id="ARBA00022605"/>
    </source>
</evidence>
<evidence type="ECO:0000256" key="3">
    <source>
        <dbReference type="ARBA" id="ARBA00022676"/>
    </source>
</evidence>
<feature type="binding site" evidence="9">
    <location>
        <position position="112"/>
    </location>
    <ligand>
        <name>anthranilate</name>
        <dbReference type="ChEBI" id="CHEBI:16567"/>
        <label>1</label>
    </ligand>
</feature>
<organism evidence="12 13">
    <name type="scientific">Methylocapsa palsarum</name>
    <dbReference type="NCBI Taxonomy" id="1612308"/>
    <lineage>
        <taxon>Bacteria</taxon>
        <taxon>Pseudomonadati</taxon>
        <taxon>Pseudomonadota</taxon>
        <taxon>Alphaproteobacteria</taxon>
        <taxon>Hyphomicrobiales</taxon>
        <taxon>Beijerinckiaceae</taxon>
        <taxon>Methylocapsa</taxon>
    </lineage>
</organism>
<evidence type="ECO:0000259" key="11">
    <source>
        <dbReference type="Pfam" id="PF02885"/>
    </source>
</evidence>
<gene>
    <name evidence="9" type="primary">trpD</name>
    <name evidence="12" type="ORF">SAMN05444581_10574</name>
</gene>
<feature type="binding site" evidence="9">
    <location>
        <position position="226"/>
    </location>
    <ligand>
        <name>Mg(2+)</name>
        <dbReference type="ChEBI" id="CHEBI:18420"/>
        <label>2</label>
    </ligand>
</feature>